<proteinExistence type="predicted"/>
<feature type="region of interest" description="Disordered" evidence="1">
    <location>
        <begin position="84"/>
        <end position="109"/>
    </location>
</feature>
<feature type="region of interest" description="Disordered" evidence="1">
    <location>
        <begin position="528"/>
        <end position="716"/>
    </location>
</feature>
<dbReference type="EMBL" id="DF237350">
    <property type="protein sequence ID" value="GAQ88111.1"/>
    <property type="molecule type" value="Genomic_DNA"/>
</dbReference>
<feature type="region of interest" description="Disordered" evidence="1">
    <location>
        <begin position="130"/>
        <end position="154"/>
    </location>
</feature>
<evidence type="ECO:0000313" key="2">
    <source>
        <dbReference type="EMBL" id="GAQ88111.1"/>
    </source>
</evidence>
<protein>
    <submittedName>
        <fullName evidence="2">Uncharacterized protein</fullName>
    </submittedName>
</protein>
<dbReference type="AlphaFoldDB" id="A0A1Y1IGC8"/>
<feature type="compositionally biased region" description="Basic and acidic residues" evidence="1">
    <location>
        <begin position="314"/>
        <end position="332"/>
    </location>
</feature>
<feature type="compositionally biased region" description="Basic residues" evidence="1">
    <location>
        <begin position="296"/>
        <end position="309"/>
    </location>
</feature>
<evidence type="ECO:0000313" key="3">
    <source>
        <dbReference type="Proteomes" id="UP000054558"/>
    </source>
</evidence>
<feature type="region of interest" description="Disordered" evidence="1">
    <location>
        <begin position="288"/>
        <end position="364"/>
    </location>
</feature>
<dbReference type="Proteomes" id="UP000054558">
    <property type="component" value="Unassembled WGS sequence"/>
</dbReference>
<feature type="compositionally biased region" description="Low complexity" evidence="1">
    <location>
        <begin position="140"/>
        <end position="152"/>
    </location>
</feature>
<keyword evidence="3" id="KW-1185">Reference proteome</keyword>
<feature type="compositionally biased region" description="Basic and acidic residues" evidence="1">
    <location>
        <begin position="353"/>
        <end position="364"/>
    </location>
</feature>
<organism evidence="2 3">
    <name type="scientific">Klebsormidium nitens</name>
    <name type="common">Green alga</name>
    <name type="synonym">Ulothrix nitens</name>
    <dbReference type="NCBI Taxonomy" id="105231"/>
    <lineage>
        <taxon>Eukaryota</taxon>
        <taxon>Viridiplantae</taxon>
        <taxon>Streptophyta</taxon>
        <taxon>Klebsormidiophyceae</taxon>
        <taxon>Klebsormidiales</taxon>
        <taxon>Klebsormidiaceae</taxon>
        <taxon>Klebsormidium</taxon>
    </lineage>
</organism>
<sequence length="815" mass="89749">MSRIRGLSAQEFAEEVSKELESDLYTKYILEEAISGRVFLAQGPEGDALVEDFKDLDSGSEIKRGHKLLLKDLRKSWLLSEASNGGTGTARTAGDTLTRDGGGQAVNLQKGIQGSTGMRESMSENLTQQVDVSERGNNTQSRSQSRAAPSSPVTASKLFKTLWHSKKYTAVVGKHGVRRLQSFHARVVSRVAADLGLSDYMPNETKAKETPSEEELTRLRSINLKKNPKDQEWRDKIFDSILEDDEHAGEIVGLDGTVYKWPKACYNSTFTAIIDDLKKKLVHADRYKKSQADKLKRYHDRKQLKKRAQAGKDGAPEMQEKPHHCNENESSKDQSCGNPDPESQEAMNLPPSHADKNEPLEPKPKTSCSLDTCSSTERPSGYCQTCLEPVHKECMQTLLTKLYGVANYDGDLLYCANHHSNFGFRQGLGGKCTLPACAMAGKPTQHRCDVCKEPVHNLCFQGFLREVYNVECYDGGRFACQEHAGALGFEKASGQHRSSPQNKTSADLCAEALINQAAQQAARPAAVLSGSALSPPRGVSAAGKGSEERVKAGEGERLEEREEKGKLDETKKGSAKRKGSQGDREKNKKKRAAGVSPVNEEPNEQDESGGPSQKNKEPPTDQPVEETQAVRQSNRAPKMNRMIHNDSYVVNSKPAAAGTDTRQKTREQSKAGAKKKRKSDEDSEESLSLSGSAIESSEEEDSDAEATSDLPIGGAFEDKDEKLHPLMVDNYQIIAMTALEVNASYQLTSRALQKAINRLKLPGISKSPDLTGFNQNYLLKLLGEGLIKKKKVVIKNRKWREEGTVLDPADVRVRF</sequence>
<feature type="compositionally biased region" description="Low complexity" evidence="1">
    <location>
        <begin position="686"/>
        <end position="695"/>
    </location>
</feature>
<feature type="compositionally biased region" description="Basic and acidic residues" evidence="1">
    <location>
        <begin position="545"/>
        <end position="572"/>
    </location>
</feature>
<feature type="compositionally biased region" description="Acidic residues" evidence="1">
    <location>
        <begin position="696"/>
        <end position="706"/>
    </location>
</feature>
<gene>
    <name evidence="2" type="ORF">KFL_004010030</name>
</gene>
<accession>A0A1Y1IGC8</accession>
<feature type="compositionally biased region" description="Polar residues" evidence="1">
    <location>
        <begin position="130"/>
        <end position="139"/>
    </location>
</feature>
<reference evidence="2 3" key="1">
    <citation type="journal article" date="2014" name="Nat. Commun.">
        <title>Klebsormidium flaccidum genome reveals primary factors for plant terrestrial adaptation.</title>
        <authorList>
            <person name="Hori K."/>
            <person name="Maruyama F."/>
            <person name="Fujisawa T."/>
            <person name="Togashi T."/>
            <person name="Yamamoto N."/>
            <person name="Seo M."/>
            <person name="Sato S."/>
            <person name="Yamada T."/>
            <person name="Mori H."/>
            <person name="Tajima N."/>
            <person name="Moriyama T."/>
            <person name="Ikeuchi M."/>
            <person name="Watanabe M."/>
            <person name="Wada H."/>
            <person name="Kobayashi K."/>
            <person name="Saito M."/>
            <person name="Masuda T."/>
            <person name="Sasaki-Sekimoto Y."/>
            <person name="Mashiguchi K."/>
            <person name="Awai K."/>
            <person name="Shimojima M."/>
            <person name="Masuda S."/>
            <person name="Iwai M."/>
            <person name="Nobusawa T."/>
            <person name="Narise T."/>
            <person name="Kondo S."/>
            <person name="Saito H."/>
            <person name="Sato R."/>
            <person name="Murakawa M."/>
            <person name="Ihara Y."/>
            <person name="Oshima-Yamada Y."/>
            <person name="Ohtaka K."/>
            <person name="Satoh M."/>
            <person name="Sonobe K."/>
            <person name="Ishii M."/>
            <person name="Ohtani R."/>
            <person name="Kanamori-Sato M."/>
            <person name="Honoki R."/>
            <person name="Miyazaki D."/>
            <person name="Mochizuki H."/>
            <person name="Umetsu J."/>
            <person name="Higashi K."/>
            <person name="Shibata D."/>
            <person name="Kamiya Y."/>
            <person name="Sato N."/>
            <person name="Nakamura Y."/>
            <person name="Tabata S."/>
            <person name="Ida S."/>
            <person name="Kurokawa K."/>
            <person name="Ohta H."/>
        </authorList>
    </citation>
    <scope>NUCLEOTIDE SEQUENCE [LARGE SCALE GENOMIC DNA]</scope>
    <source>
        <strain evidence="2 3">NIES-2285</strain>
    </source>
</reference>
<evidence type="ECO:0000256" key="1">
    <source>
        <dbReference type="SAM" id="MobiDB-lite"/>
    </source>
</evidence>
<name>A0A1Y1IGC8_KLENI</name>